<evidence type="ECO:0000313" key="3">
    <source>
        <dbReference type="Proteomes" id="UP001596011"/>
    </source>
</evidence>
<name>A0ABV9HIS9_9MICO</name>
<comment type="caution">
    <text evidence="2">The sequence shown here is derived from an EMBL/GenBank/DDBJ whole genome shotgun (WGS) entry which is preliminary data.</text>
</comment>
<feature type="region of interest" description="Disordered" evidence="1">
    <location>
        <begin position="1"/>
        <end position="60"/>
    </location>
</feature>
<accession>A0ABV9HIS9</accession>
<keyword evidence="3" id="KW-1185">Reference proteome</keyword>
<evidence type="ECO:0000256" key="1">
    <source>
        <dbReference type="SAM" id="MobiDB-lite"/>
    </source>
</evidence>
<sequence>MPRSVARAQEQAREGGGGTAVGKASADHKRAPVRETPDDPTQDDASRPASTADKAWPATVLDDEDANLQWALVGAIDVVRDVPTDLSSES</sequence>
<organism evidence="2 3">
    <name type="scientific">Promicromonospora alba</name>
    <dbReference type="NCBI Taxonomy" id="1616110"/>
    <lineage>
        <taxon>Bacteria</taxon>
        <taxon>Bacillati</taxon>
        <taxon>Actinomycetota</taxon>
        <taxon>Actinomycetes</taxon>
        <taxon>Micrococcales</taxon>
        <taxon>Promicromonosporaceae</taxon>
        <taxon>Promicromonospora</taxon>
    </lineage>
</organism>
<feature type="compositionally biased region" description="Basic and acidic residues" evidence="1">
    <location>
        <begin position="25"/>
        <end position="37"/>
    </location>
</feature>
<dbReference type="RefSeq" id="WP_377136460.1">
    <property type="nucleotide sequence ID" value="NZ_JBHSFI010000004.1"/>
</dbReference>
<proteinExistence type="predicted"/>
<gene>
    <name evidence="2" type="ORF">ACFO6V_14405</name>
</gene>
<dbReference type="Proteomes" id="UP001596011">
    <property type="component" value="Unassembled WGS sequence"/>
</dbReference>
<dbReference type="EMBL" id="JBHSFI010000004">
    <property type="protein sequence ID" value="MFC4629433.1"/>
    <property type="molecule type" value="Genomic_DNA"/>
</dbReference>
<evidence type="ECO:0000313" key="2">
    <source>
        <dbReference type="EMBL" id="MFC4629433.1"/>
    </source>
</evidence>
<reference evidence="3" key="1">
    <citation type="journal article" date="2019" name="Int. J. Syst. Evol. Microbiol.">
        <title>The Global Catalogue of Microorganisms (GCM) 10K type strain sequencing project: providing services to taxonomists for standard genome sequencing and annotation.</title>
        <authorList>
            <consortium name="The Broad Institute Genomics Platform"/>
            <consortium name="The Broad Institute Genome Sequencing Center for Infectious Disease"/>
            <person name="Wu L."/>
            <person name="Ma J."/>
        </authorList>
    </citation>
    <scope>NUCLEOTIDE SEQUENCE [LARGE SCALE GENOMIC DNA]</scope>
    <source>
        <strain evidence="3">CCUG 42722</strain>
    </source>
</reference>
<protein>
    <submittedName>
        <fullName evidence="2">Uncharacterized protein</fullName>
    </submittedName>
</protein>